<dbReference type="InterPro" id="IPR027417">
    <property type="entry name" value="P-loop_NTPase"/>
</dbReference>
<dbReference type="InterPro" id="IPR033186">
    <property type="entry name" value="HerA_C"/>
</dbReference>
<feature type="compositionally biased region" description="Basic and acidic residues" evidence="1">
    <location>
        <begin position="20"/>
        <end position="37"/>
    </location>
</feature>
<feature type="region of interest" description="Disordered" evidence="1">
    <location>
        <begin position="527"/>
        <end position="585"/>
    </location>
</feature>
<feature type="region of interest" description="Disordered" evidence="1">
    <location>
        <begin position="1"/>
        <end position="84"/>
    </location>
</feature>
<gene>
    <name evidence="3" type="ORF">CYJ19_01140</name>
</gene>
<dbReference type="EMBL" id="PKKO01000001">
    <property type="protein sequence ID" value="PKY73554.1"/>
    <property type="molecule type" value="Genomic_DNA"/>
</dbReference>
<evidence type="ECO:0000256" key="1">
    <source>
        <dbReference type="SAM" id="MobiDB-lite"/>
    </source>
</evidence>
<dbReference type="GeneID" id="35866171"/>
<dbReference type="Proteomes" id="UP000235122">
    <property type="component" value="Unassembled WGS sequence"/>
</dbReference>
<reference evidence="3 4" key="1">
    <citation type="submission" date="2017-12" db="EMBL/GenBank/DDBJ databases">
        <title>Phylogenetic diversity of female urinary microbiome.</title>
        <authorList>
            <person name="Thomas-White K."/>
            <person name="Wolfe A.J."/>
        </authorList>
    </citation>
    <scope>NUCLEOTIDE SEQUENCE [LARGE SCALE GENOMIC DNA]</scope>
    <source>
        <strain evidence="3 4">UMB0402</strain>
    </source>
</reference>
<dbReference type="Gene3D" id="3.40.50.300">
    <property type="entry name" value="P-loop containing nucleotide triphosphate hydrolases"/>
    <property type="match status" value="2"/>
</dbReference>
<proteinExistence type="predicted"/>
<dbReference type="AlphaFoldDB" id="A0A2I1IQZ7"/>
<evidence type="ECO:0000313" key="3">
    <source>
        <dbReference type="EMBL" id="PKY73554.1"/>
    </source>
</evidence>
<feature type="compositionally biased region" description="Polar residues" evidence="1">
    <location>
        <begin position="47"/>
        <end position="67"/>
    </location>
</feature>
<evidence type="ECO:0000259" key="2">
    <source>
        <dbReference type="Pfam" id="PF05872"/>
    </source>
</evidence>
<dbReference type="InterPro" id="IPR051162">
    <property type="entry name" value="T4SS_component"/>
</dbReference>
<dbReference type="RefSeq" id="WP_029769118.1">
    <property type="nucleotide sequence ID" value="NZ_JAWHKF010000001.1"/>
</dbReference>
<accession>A0A2I1IQZ7</accession>
<dbReference type="SUPFAM" id="SSF52540">
    <property type="entry name" value="P-loop containing nucleoside triphosphate hydrolases"/>
    <property type="match status" value="1"/>
</dbReference>
<sequence>MSANEDPAALQAELAAARAEAAEAKAEAARLKAEAAEARAAAQEAKSASTAKNSEPAQTQKASATSQPAKGAAAEAEAEPPQPAESELAKLIADGYAFAADLPALTLGTLLQDGVQVKGVNAELPLSIMNRHLLVAGATGTGKTRTLQLLAEGLSAAGSPAVLVDVKGDLTGLAEKGTASDKLAARTGANGQEWQGRAFPVQLLTPAGADAPVPGALVRTRVSDFGPLLLARALQLNTTQEQALQLIFSWADSNGLELVDLGDLRSVITFLTSKEGKVELATIGGVGPATAGVILRTLSALESQGGDKFFGEPSFDTGDLLRSESEAGVISLLEVGDMSSRPALISALIMWLLAQLFQTLPEVGDVDKPKLTFVFDEAHLLFTDATKEFVRQVVHTVRLIRSKGVSVIFVTQSPSDIPADVLAQLGSRIQHGLRAATPADQKALKETVKTFPQTKLDLAQVLTNLGTGEAVVTVLDPKGRPTPVAPFSMWAPASVMGQASAQTISALVAESELAKKYASAVDPHSATEELAERSSRAQAEARSRKEQEAAQKEADKAAKQAQKEAERAQREAEKAKARRAKDMESVFTNVLRSAGRTLGREITRSIFGTRRR</sequence>
<protein>
    <submittedName>
        <fullName evidence="3">DUF853 domain-containing protein</fullName>
    </submittedName>
</protein>
<dbReference type="CDD" id="cd01127">
    <property type="entry name" value="TrwB_TraG_TraD_VirD4"/>
    <property type="match status" value="1"/>
</dbReference>
<keyword evidence="4" id="KW-1185">Reference proteome</keyword>
<comment type="caution">
    <text evidence="3">The sequence shown here is derived from an EMBL/GenBank/DDBJ whole genome shotgun (WGS) entry which is preliminary data.</text>
</comment>
<feature type="compositionally biased region" description="Low complexity" evidence="1">
    <location>
        <begin position="8"/>
        <end position="19"/>
    </location>
</feature>
<feature type="compositionally biased region" description="Basic and acidic residues" evidence="1">
    <location>
        <begin position="527"/>
        <end position="584"/>
    </location>
</feature>
<dbReference type="PANTHER" id="PTHR30121:SF6">
    <property type="entry name" value="SLR6007 PROTEIN"/>
    <property type="match status" value="1"/>
</dbReference>
<evidence type="ECO:0000313" key="4">
    <source>
        <dbReference type="Proteomes" id="UP000235122"/>
    </source>
</evidence>
<feature type="domain" description="Helicase HerA-like C-terminal" evidence="2">
    <location>
        <begin position="120"/>
        <end position="609"/>
    </location>
</feature>
<dbReference type="PANTHER" id="PTHR30121">
    <property type="entry name" value="UNCHARACTERIZED PROTEIN YJGR-RELATED"/>
    <property type="match status" value="1"/>
</dbReference>
<name>A0A2I1IQZ7_9ACTO</name>
<dbReference type="Pfam" id="PF05872">
    <property type="entry name" value="HerA_C"/>
    <property type="match status" value="1"/>
</dbReference>
<organism evidence="3 4">
    <name type="scientific">Winkia neuii</name>
    <dbReference type="NCBI Taxonomy" id="33007"/>
    <lineage>
        <taxon>Bacteria</taxon>
        <taxon>Bacillati</taxon>
        <taxon>Actinomycetota</taxon>
        <taxon>Actinomycetes</taxon>
        <taxon>Actinomycetales</taxon>
        <taxon>Actinomycetaceae</taxon>
        <taxon>Winkia</taxon>
    </lineage>
</organism>
<dbReference type="STRING" id="33007.HMPREF3198_00863"/>